<gene>
    <name evidence="1" type="ORF">CP982_07430</name>
</gene>
<reference evidence="1 2" key="1">
    <citation type="submission" date="2017-09" db="EMBL/GenBank/DDBJ databases">
        <authorList>
            <person name="Lee N."/>
            <person name="Cho B.-K."/>
        </authorList>
    </citation>
    <scope>NUCLEOTIDE SEQUENCE [LARGE SCALE GENOMIC DNA]</scope>
    <source>
        <strain evidence="1 2">ATCC 27465</strain>
    </source>
</reference>
<dbReference type="KEGG" id="sspb:CP982_07430"/>
<sequence>MDGDRPVDLAALSTEYVKITVVAKAGGASLNLGAPPEFAFLADGTTPDTGDWHTGEWLAPHARILIGPEGGETTLTEGDYRVWIKFAGGTETPIHRTGTLTIY</sequence>
<protein>
    <submittedName>
        <fullName evidence="1">Uncharacterized protein</fullName>
    </submittedName>
</protein>
<dbReference type="Proteomes" id="UP000326505">
    <property type="component" value="Chromosome"/>
</dbReference>
<name>A0A5P2X4D3_STRST</name>
<dbReference type="AlphaFoldDB" id="A0A5P2X4D3"/>
<organism evidence="1 2">
    <name type="scientific">Streptomyces spectabilis</name>
    <dbReference type="NCBI Taxonomy" id="68270"/>
    <lineage>
        <taxon>Bacteria</taxon>
        <taxon>Bacillati</taxon>
        <taxon>Actinomycetota</taxon>
        <taxon>Actinomycetes</taxon>
        <taxon>Kitasatosporales</taxon>
        <taxon>Streptomycetaceae</taxon>
        <taxon>Streptomyces</taxon>
    </lineage>
</organism>
<evidence type="ECO:0000313" key="2">
    <source>
        <dbReference type="Proteomes" id="UP000326505"/>
    </source>
</evidence>
<proteinExistence type="predicted"/>
<dbReference type="EMBL" id="CP023690">
    <property type="protein sequence ID" value="QEV58564.1"/>
    <property type="molecule type" value="Genomic_DNA"/>
</dbReference>
<evidence type="ECO:0000313" key="1">
    <source>
        <dbReference type="EMBL" id="QEV58564.1"/>
    </source>
</evidence>
<accession>A0A5P2X4D3</accession>